<evidence type="ECO:0000313" key="1">
    <source>
        <dbReference type="EMBL" id="MDR6843230.1"/>
    </source>
</evidence>
<evidence type="ECO:0000313" key="2">
    <source>
        <dbReference type="Proteomes" id="UP001254759"/>
    </source>
</evidence>
<evidence type="ECO:0008006" key="3">
    <source>
        <dbReference type="Google" id="ProtNLM"/>
    </source>
</evidence>
<accession>A0ABU1RZ49</accession>
<name>A0ABU1RZ49_9GAMM</name>
<dbReference type="InterPro" id="IPR038056">
    <property type="entry name" value="YjbR-like_sf"/>
</dbReference>
<gene>
    <name evidence="1" type="ORF">J2W94_003543</name>
</gene>
<dbReference type="SUPFAM" id="SSF142906">
    <property type="entry name" value="YjbR-like"/>
    <property type="match status" value="1"/>
</dbReference>
<dbReference type="Proteomes" id="UP001254759">
    <property type="component" value="Unassembled WGS sequence"/>
</dbReference>
<reference evidence="1 2" key="1">
    <citation type="submission" date="2023-07" db="EMBL/GenBank/DDBJ databases">
        <title>Sorghum-associated microbial communities from plants grown in Nebraska, USA.</title>
        <authorList>
            <person name="Schachtman D."/>
        </authorList>
    </citation>
    <scope>NUCLEOTIDE SEQUENCE [LARGE SCALE GENOMIC DNA]</scope>
    <source>
        <strain evidence="1 2">BE107</strain>
    </source>
</reference>
<comment type="caution">
    <text evidence="1">The sequence shown here is derived from an EMBL/GenBank/DDBJ whole genome shotgun (WGS) entry which is preliminary data.</text>
</comment>
<keyword evidence="2" id="KW-1185">Reference proteome</keyword>
<dbReference type="RefSeq" id="WP_310096228.1">
    <property type="nucleotide sequence ID" value="NZ_JAVDTT010000006.1"/>
</dbReference>
<protein>
    <recommendedName>
        <fullName evidence="3">MmcQ/YjbR family DNA-binding protein</fullName>
    </recommendedName>
</protein>
<sequence>MTAHAAVPIAIVTRLRAICLELPEAYEERAWVGTRWMIRKKNFAHVLVIDSGWPPAYARAAKSEGPLTVLTFRSGARLEASRFSKAPFFKPVWWPDIAGLAIDAQTDWDEVADLLAGSYRLLAPKKLAAQVE</sequence>
<proteinExistence type="predicted"/>
<organism evidence="1 2">
    <name type="scientific">Pseudoxanthomonas sacheonensis</name>
    <dbReference type="NCBI Taxonomy" id="443615"/>
    <lineage>
        <taxon>Bacteria</taxon>
        <taxon>Pseudomonadati</taxon>
        <taxon>Pseudomonadota</taxon>
        <taxon>Gammaproteobacteria</taxon>
        <taxon>Lysobacterales</taxon>
        <taxon>Lysobacteraceae</taxon>
        <taxon>Pseudoxanthomonas</taxon>
    </lineage>
</organism>
<dbReference type="EMBL" id="JAVDTT010000006">
    <property type="protein sequence ID" value="MDR6843230.1"/>
    <property type="molecule type" value="Genomic_DNA"/>
</dbReference>